<proteinExistence type="predicted"/>
<organism evidence="1 2">
    <name type="scientific">Hymenobacter negativus</name>
    <dbReference type="NCBI Taxonomy" id="2795026"/>
    <lineage>
        <taxon>Bacteria</taxon>
        <taxon>Pseudomonadati</taxon>
        <taxon>Bacteroidota</taxon>
        <taxon>Cytophagia</taxon>
        <taxon>Cytophagales</taxon>
        <taxon>Hymenobacteraceae</taxon>
        <taxon>Hymenobacter</taxon>
    </lineage>
</organism>
<accession>A0ABS3QES8</accession>
<evidence type="ECO:0000313" key="2">
    <source>
        <dbReference type="Proteomes" id="UP000664369"/>
    </source>
</evidence>
<keyword evidence="2" id="KW-1185">Reference proteome</keyword>
<gene>
    <name evidence="1" type="ORF">J4E00_11845</name>
</gene>
<dbReference type="EMBL" id="JAGETZ010000004">
    <property type="protein sequence ID" value="MBO2009747.1"/>
    <property type="molecule type" value="Genomic_DNA"/>
</dbReference>
<sequence>MHEDASIGALRHEYQHFVDEQAAGYLGTRGLYDLAFRKQTEQKAYAIEIAMMEKMGNEEAAAQLRLNLQEELDRLARDLGDIEII</sequence>
<reference evidence="1 2" key="1">
    <citation type="submission" date="2021-03" db="EMBL/GenBank/DDBJ databases">
        <authorList>
            <person name="Kim M.K."/>
        </authorList>
    </citation>
    <scope>NUCLEOTIDE SEQUENCE [LARGE SCALE GENOMIC DNA]</scope>
    <source>
        <strain evidence="1 2">BT442</strain>
    </source>
</reference>
<name>A0ABS3QES8_9BACT</name>
<dbReference type="RefSeq" id="WP_208175362.1">
    <property type="nucleotide sequence ID" value="NZ_JAGETZ010000004.1"/>
</dbReference>
<protein>
    <submittedName>
        <fullName evidence="1">Uncharacterized protein</fullName>
    </submittedName>
</protein>
<dbReference type="Proteomes" id="UP000664369">
    <property type="component" value="Unassembled WGS sequence"/>
</dbReference>
<comment type="caution">
    <text evidence="1">The sequence shown here is derived from an EMBL/GenBank/DDBJ whole genome shotgun (WGS) entry which is preliminary data.</text>
</comment>
<evidence type="ECO:0000313" key="1">
    <source>
        <dbReference type="EMBL" id="MBO2009747.1"/>
    </source>
</evidence>